<dbReference type="Proteomes" id="UP000773064">
    <property type="component" value="Unassembled WGS sequence"/>
</dbReference>
<protein>
    <recommendedName>
        <fullName evidence="3">CTP synthase</fullName>
    </recommendedName>
</protein>
<evidence type="ECO:0000313" key="2">
    <source>
        <dbReference type="Proteomes" id="UP000773064"/>
    </source>
</evidence>
<organism evidence="1 2">
    <name type="scientific">Bifidobacterium santillanense</name>
    <dbReference type="NCBI Taxonomy" id="2809028"/>
    <lineage>
        <taxon>Bacteria</taxon>
        <taxon>Bacillati</taxon>
        <taxon>Actinomycetota</taxon>
        <taxon>Actinomycetes</taxon>
        <taxon>Bifidobacteriales</taxon>
        <taxon>Bifidobacteriaceae</taxon>
        <taxon>Bifidobacterium</taxon>
    </lineage>
</organism>
<proteinExistence type="predicted"/>
<comment type="caution">
    <text evidence="1">The sequence shown here is derived from an EMBL/GenBank/DDBJ whole genome shotgun (WGS) entry which is preliminary data.</text>
</comment>
<accession>A0ABS5UNV5</accession>
<name>A0ABS5UNV5_9BIFI</name>
<dbReference type="RefSeq" id="WP_214357860.1">
    <property type="nucleotide sequence ID" value="NZ_JAFEJS010000003.1"/>
</dbReference>
<gene>
    <name evidence="1" type="ORF">JS528_04250</name>
</gene>
<evidence type="ECO:0000313" key="1">
    <source>
        <dbReference type="EMBL" id="MBT1172580.1"/>
    </source>
</evidence>
<reference evidence="1 2" key="1">
    <citation type="journal article" date="2021" name="Environ. Microbiol.">
        <title>Genetic insights into the dark matter of the mammalian gut microbiota through targeted genome reconstruction.</title>
        <authorList>
            <person name="Lugli G.A."/>
            <person name="Alessandri G."/>
            <person name="Milani C."/>
            <person name="Viappiani A."/>
            <person name="Fontana F."/>
            <person name="Tarracchini C."/>
            <person name="Mancabelli L."/>
            <person name="Argentini C."/>
            <person name="Ruiz L."/>
            <person name="Margolles A."/>
            <person name="van Sinderen D."/>
            <person name="Turroni F."/>
            <person name="Ventura M."/>
        </authorList>
    </citation>
    <scope>NUCLEOTIDE SEQUENCE [LARGE SCALE GENOMIC DNA]</scope>
    <source>
        <strain evidence="1 2">MA2</strain>
    </source>
</reference>
<evidence type="ECO:0008006" key="3">
    <source>
        <dbReference type="Google" id="ProtNLM"/>
    </source>
</evidence>
<sequence length="335" mass="38665">MNESQQHGIELDNRLTHCERDRTCLIPTDRRNYMMLQRRVSRGQLVKPYPGMFARTAYWTGTDTDEQHRIIARTLQRLHPEWTFAGITAACVWRLDHGRYLDRNAAIFVAAINHDVGMNQTKQLRRQYLPRWEFGRTVVRDGVRVTGIVRTLFDCGRQYAFRDAMPFFDSAIRAGYVTREELVAAYDVPRLGRNQHKPRLLARYANGLSENGGESFCYATMMEEGAATPQQQVEFTHPDDPRRTLRVDFCWTLDDGSIVVAEFDGARKYVDPKMVGSRTVGDVVAAERDRQELLQRCRVARTVRMTFDDVWRRTPMMSKLSAAGIPMGYSRNLTS</sequence>
<keyword evidence="2" id="KW-1185">Reference proteome</keyword>
<dbReference type="EMBL" id="JAFEJS010000003">
    <property type="protein sequence ID" value="MBT1172580.1"/>
    <property type="molecule type" value="Genomic_DNA"/>
</dbReference>